<dbReference type="GO" id="GO:0070039">
    <property type="term" value="F:rRNA (guanosine-2'-O-)-methyltransferase activity"/>
    <property type="evidence" value="ECO:0007669"/>
    <property type="project" value="UniProtKB-UniRule"/>
</dbReference>
<dbReference type="EC" id="2.1.1.185" evidence="6"/>
<name>A9KCD7_COXBN</name>
<dbReference type="HAMAP" id="MF_01887">
    <property type="entry name" value="23SrRNA_methyltr_B"/>
    <property type="match status" value="1"/>
</dbReference>
<evidence type="ECO:0000313" key="9">
    <source>
        <dbReference type="Proteomes" id="UP000008555"/>
    </source>
</evidence>
<dbReference type="InterPro" id="IPR024915">
    <property type="entry name" value="23S_rRNA_MeTrfase_RlmB"/>
</dbReference>
<keyword evidence="4 6" id="KW-0808">Transferase</keyword>
<dbReference type="RefSeq" id="WP_005768575.1">
    <property type="nucleotide sequence ID" value="NC_009727.1"/>
</dbReference>
<reference evidence="8 9" key="1">
    <citation type="journal article" date="2009" name="Infect. Immun.">
        <title>Comparative genomics reveal extensive transposon-mediated genomic plasticity and diversity among potential effector proteins within the genus Coxiella.</title>
        <authorList>
            <person name="Beare P.A."/>
            <person name="Unsworth N."/>
            <person name="Andoh M."/>
            <person name="Voth D.E."/>
            <person name="Omsland A."/>
            <person name="Gilk S.D."/>
            <person name="Williams K.P."/>
            <person name="Sobral B.W."/>
            <person name="Kupko J.J.III."/>
            <person name="Porcella S.F."/>
            <person name="Samuel J.E."/>
            <person name="Heinzen R.A."/>
        </authorList>
    </citation>
    <scope>NUCLEOTIDE SEQUENCE [LARGE SCALE GENOMIC DNA]</scope>
    <source>
        <strain evidence="8 9">Dugway 5J108-111</strain>
    </source>
</reference>
<feature type="binding site" evidence="6">
    <location>
        <position position="238"/>
    </location>
    <ligand>
        <name>S-adenosyl-L-methionine</name>
        <dbReference type="ChEBI" id="CHEBI:59789"/>
    </ligand>
</feature>
<dbReference type="PANTHER" id="PTHR46429">
    <property type="entry name" value="23S RRNA (GUANOSINE-2'-O-)-METHYLTRANSFERASE RLMB"/>
    <property type="match status" value="1"/>
</dbReference>
<dbReference type="SUPFAM" id="SSF75217">
    <property type="entry name" value="alpha/beta knot"/>
    <property type="match status" value="1"/>
</dbReference>
<keyword evidence="1 6" id="KW-0963">Cytoplasm</keyword>
<dbReference type="Proteomes" id="UP000008555">
    <property type="component" value="Chromosome"/>
</dbReference>
<dbReference type="Pfam" id="PF08032">
    <property type="entry name" value="SpoU_sub_bind"/>
    <property type="match status" value="1"/>
</dbReference>
<dbReference type="AlphaFoldDB" id="A9KCD7"/>
<feature type="domain" description="RNA 2-O ribose methyltransferase substrate binding" evidence="7">
    <location>
        <begin position="26"/>
        <end position="101"/>
    </location>
</feature>
<dbReference type="KEGG" id="cbd:CBUD_1061"/>
<dbReference type="InterPro" id="IPR013123">
    <property type="entry name" value="SpoU_subst-bd"/>
</dbReference>
<dbReference type="EMBL" id="CP000733">
    <property type="protein sequence ID" value="ABS76841.1"/>
    <property type="molecule type" value="Genomic_DNA"/>
</dbReference>
<sequence length="270" mass="29319">MSCNRISLIISTETESNGKIMSKIKSIYGIHAVSAVLDAAPQRIVKLYVQENRDDQRLQSLVEKAKGLGVKVILLSRTELNTLSNEKHQGIVADCEEVENLDESALLSLLKKRETPALLLILDGVKDPHNLGACLRSANAFGVRAVIAPKDRAVGVTPVVRKVACGAAEMTPFIRVTNLSRTIDWLQKEGVWIVGTAVEAETLIQEIDLTGDIAIVLGSEGAGLRRLTKERCDFLAQIPLRGSVESLNVSVACGICLYEVQRQREAPAPS</sequence>
<dbReference type="FunFam" id="3.40.1280.10:FF:000008">
    <property type="entry name" value="Group 3 RNA methyltransferase TrmH"/>
    <property type="match status" value="1"/>
</dbReference>
<dbReference type="InterPro" id="IPR029026">
    <property type="entry name" value="tRNA_m1G_MTases_N"/>
</dbReference>
<evidence type="ECO:0000256" key="6">
    <source>
        <dbReference type="HAMAP-Rule" id="MF_01887"/>
    </source>
</evidence>
<dbReference type="InterPro" id="IPR029028">
    <property type="entry name" value="Alpha/beta_knot_MTases"/>
</dbReference>
<proteinExistence type="inferred from homology"/>
<organism evidence="8 9">
    <name type="scientific">Coxiella burnetii (strain Dugway 5J108-111)</name>
    <dbReference type="NCBI Taxonomy" id="434922"/>
    <lineage>
        <taxon>Bacteria</taxon>
        <taxon>Pseudomonadati</taxon>
        <taxon>Pseudomonadota</taxon>
        <taxon>Gammaproteobacteria</taxon>
        <taxon>Legionellales</taxon>
        <taxon>Coxiellaceae</taxon>
        <taxon>Coxiella</taxon>
    </lineage>
</organism>
<dbReference type="InterPro" id="IPR001537">
    <property type="entry name" value="SpoU_MeTrfase"/>
</dbReference>
<dbReference type="InterPro" id="IPR029064">
    <property type="entry name" value="Ribosomal_eL30-like_sf"/>
</dbReference>
<evidence type="ECO:0000256" key="3">
    <source>
        <dbReference type="ARBA" id="ARBA00022603"/>
    </source>
</evidence>
<keyword evidence="3 6" id="KW-0489">Methyltransferase</keyword>
<feature type="binding site" evidence="6">
    <location>
        <position position="247"/>
    </location>
    <ligand>
        <name>S-adenosyl-L-methionine</name>
        <dbReference type="ChEBI" id="CHEBI:59789"/>
    </ligand>
</feature>
<evidence type="ECO:0000313" key="8">
    <source>
        <dbReference type="EMBL" id="ABS76841.1"/>
    </source>
</evidence>
<gene>
    <name evidence="6" type="primary">rlmB</name>
    <name evidence="8" type="ordered locus">CBUD_1061</name>
</gene>
<dbReference type="NCBIfam" id="TIGR00186">
    <property type="entry name" value="rRNA_methyl_3"/>
    <property type="match status" value="1"/>
</dbReference>
<evidence type="ECO:0000256" key="4">
    <source>
        <dbReference type="ARBA" id="ARBA00022679"/>
    </source>
</evidence>
<comment type="catalytic activity">
    <reaction evidence="6">
        <text>guanosine(2251) in 23S rRNA + S-adenosyl-L-methionine = 2'-O-methylguanosine(2251) in 23S rRNA + S-adenosyl-L-homocysteine + H(+)</text>
        <dbReference type="Rhea" id="RHEA:24140"/>
        <dbReference type="Rhea" id="RHEA-COMP:10239"/>
        <dbReference type="Rhea" id="RHEA-COMP:10241"/>
        <dbReference type="ChEBI" id="CHEBI:15378"/>
        <dbReference type="ChEBI" id="CHEBI:57856"/>
        <dbReference type="ChEBI" id="CHEBI:59789"/>
        <dbReference type="ChEBI" id="CHEBI:74269"/>
        <dbReference type="ChEBI" id="CHEBI:74445"/>
        <dbReference type="EC" id="2.1.1.185"/>
    </reaction>
</comment>
<dbReference type="CDD" id="cd18103">
    <property type="entry name" value="SpoU-like_RlmB"/>
    <property type="match status" value="1"/>
</dbReference>
<keyword evidence="5 6" id="KW-0949">S-adenosyl-L-methionine</keyword>
<comment type="function">
    <text evidence="6">Specifically methylates the ribose of guanosine 2251 in 23S rRNA.</text>
</comment>
<feature type="binding site" evidence="6">
    <location>
        <position position="218"/>
    </location>
    <ligand>
        <name>S-adenosyl-L-methionine</name>
        <dbReference type="ChEBI" id="CHEBI:59789"/>
    </ligand>
</feature>
<dbReference type="Pfam" id="PF00588">
    <property type="entry name" value="SpoU_methylase"/>
    <property type="match status" value="1"/>
</dbReference>
<protein>
    <recommendedName>
        <fullName evidence="6">23S rRNA (guanosine-2'-O-)-methyltransferase RlmB</fullName>
        <ecNumber evidence="6">2.1.1.185</ecNumber>
    </recommendedName>
    <alternativeName>
        <fullName evidence="6">23S rRNA (guanosine2251 2'-O)-methyltransferase</fullName>
    </alternativeName>
    <alternativeName>
        <fullName evidence="6">23S rRNA Gm2251 2'-O-methyltransferase</fullName>
    </alternativeName>
</protein>
<comment type="similarity">
    <text evidence="6">Belongs to the class IV-like SAM-binding methyltransferase superfamily. RNA methyltransferase TrmH family. RlmB subfamily.</text>
</comment>
<evidence type="ECO:0000256" key="1">
    <source>
        <dbReference type="ARBA" id="ARBA00022490"/>
    </source>
</evidence>
<dbReference type="GO" id="GO:0003723">
    <property type="term" value="F:RNA binding"/>
    <property type="evidence" value="ECO:0007669"/>
    <property type="project" value="InterPro"/>
</dbReference>
<dbReference type="SMART" id="SM00967">
    <property type="entry name" value="SpoU_sub_bind"/>
    <property type="match status" value="1"/>
</dbReference>
<dbReference type="PANTHER" id="PTHR46429:SF1">
    <property type="entry name" value="23S RRNA (GUANOSINE-2'-O-)-METHYLTRANSFERASE RLMB"/>
    <property type="match status" value="1"/>
</dbReference>
<evidence type="ECO:0000256" key="2">
    <source>
        <dbReference type="ARBA" id="ARBA00022552"/>
    </source>
</evidence>
<dbReference type="Gene3D" id="3.40.1280.10">
    <property type="match status" value="1"/>
</dbReference>
<keyword evidence="2 6" id="KW-0698">rRNA processing</keyword>
<dbReference type="SUPFAM" id="SSF55315">
    <property type="entry name" value="L30e-like"/>
    <property type="match status" value="1"/>
</dbReference>
<dbReference type="InterPro" id="IPR004441">
    <property type="entry name" value="rRNA_MeTrfase_TrmH"/>
</dbReference>
<dbReference type="GO" id="GO:0005829">
    <property type="term" value="C:cytosol"/>
    <property type="evidence" value="ECO:0007669"/>
    <property type="project" value="TreeGrafter"/>
</dbReference>
<evidence type="ECO:0000259" key="7">
    <source>
        <dbReference type="SMART" id="SM00967"/>
    </source>
</evidence>
<dbReference type="HOGENOM" id="CLU_021322_0_1_6"/>
<comment type="subcellular location">
    <subcellularLocation>
        <location evidence="6">Cytoplasm</location>
    </subcellularLocation>
</comment>
<evidence type="ECO:0000256" key="5">
    <source>
        <dbReference type="ARBA" id="ARBA00022691"/>
    </source>
</evidence>
<accession>A9KCD7</accession>
<dbReference type="Gene3D" id="3.30.1330.30">
    <property type="match status" value="1"/>
</dbReference>